<keyword evidence="5" id="KW-1185">Reference proteome</keyword>
<proteinExistence type="predicted"/>
<name>A0A9N9PEL1_9GLOM</name>
<organism evidence="4 5">
    <name type="scientific">Racocetra fulgida</name>
    <dbReference type="NCBI Taxonomy" id="60492"/>
    <lineage>
        <taxon>Eukaryota</taxon>
        <taxon>Fungi</taxon>
        <taxon>Fungi incertae sedis</taxon>
        <taxon>Mucoromycota</taxon>
        <taxon>Glomeromycotina</taxon>
        <taxon>Glomeromycetes</taxon>
        <taxon>Diversisporales</taxon>
        <taxon>Gigasporaceae</taxon>
        <taxon>Racocetra</taxon>
    </lineage>
</organism>
<feature type="non-terminal residue" evidence="4">
    <location>
        <position position="1"/>
    </location>
</feature>
<protein>
    <submittedName>
        <fullName evidence="4">13953_t:CDS:1</fullName>
    </submittedName>
</protein>
<feature type="domain" description="DNA methylase N-4/N-6" evidence="3">
    <location>
        <begin position="54"/>
        <end position="89"/>
    </location>
</feature>
<dbReference type="OrthoDB" id="2482249at2759"/>
<gene>
    <name evidence="4" type="ORF">RFULGI_LOCUS19048</name>
</gene>
<comment type="caution">
    <text evidence="4">The sequence shown here is derived from an EMBL/GenBank/DDBJ whole genome shotgun (WGS) entry which is preliminary data.</text>
</comment>
<dbReference type="Proteomes" id="UP000789396">
    <property type="component" value="Unassembled WGS sequence"/>
</dbReference>
<accession>A0A9N9PEL1</accession>
<evidence type="ECO:0000313" key="4">
    <source>
        <dbReference type="EMBL" id="CAG8813929.1"/>
    </source>
</evidence>
<dbReference type="GO" id="GO:0003677">
    <property type="term" value="F:DNA binding"/>
    <property type="evidence" value="ECO:0007669"/>
    <property type="project" value="InterPro"/>
</dbReference>
<evidence type="ECO:0000259" key="3">
    <source>
        <dbReference type="Pfam" id="PF01555"/>
    </source>
</evidence>
<dbReference type="SUPFAM" id="SSF53335">
    <property type="entry name" value="S-adenosyl-L-methionine-dependent methyltransferases"/>
    <property type="match status" value="1"/>
</dbReference>
<dbReference type="AlphaFoldDB" id="A0A9N9PEL1"/>
<evidence type="ECO:0000313" key="5">
    <source>
        <dbReference type="Proteomes" id="UP000789396"/>
    </source>
</evidence>
<evidence type="ECO:0000256" key="1">
    <source>
        <dbReference type="ARBA" id="ARBA00022603"/>
    </source>
</evidence>
<dbReference type="InterPro" id="IPR002941">
    <property type="entry name" value="DNA_methylase_N4/N6"/>
</dbReference>
<dbReference type="EMBL" id="CAJVPZ010089153">
    <property type="protein sequence ID" value="CAG8813929.1"/>
    <property type="molecule type" value="Genomic_DNA"/>
</dbReference>
<keyword evidence="2" id="KW-0808">Transferase</keyword>
<dbReference type="InterPro" id="IPR029063">
    <property type="entry name" value="SAM-dependent_MTases_sf"/>
</dbReference>
<dbReference type="GO" id="GO:0032259">
    <property type="term" value="P:methylation"/>
    <property type="evidence" value="ECO:0007669"/>
    <property type="project" value="UniProtKB-KW"/>
</dbReference>
<feature type="non-terminal residue" evidence="4">
    <location>
        <position position="89"/>
    </location>
</feature>
<keyword evidence="1" id="KW-0489">Methyltransferase</keyword>
<dbReference type="Gene3D" id="3.40.50.150">
    <property type="entry name" value="Vaccinia Virus protein VP39"/>
    <property type="match status" value="1"/>
</dbReference>
<evidence type="ECO:0000256" key="2">
    <source>
        <dbReference type="ARBA" id="ARBA00022679"/>
    </source>
</evidence>
<reference evidence="4" key="1">
    <citation type="submission" date="2021-06" db="EMBL/GenBank/DDBJ databases">
        <authorList>
            <person name="Kallberg Y."/>
            <person name="Tangrot J."/>
            <person name="Rosling A."/>
        </authorList>
    </citation>
    <scope>NUCLEOTIDE SEQUENCE</scope>
    <source>
        <strain evidence="4">IN212</strain>
    </source>
</reference>
<dbReference type="Pfam" id="PF01555">
    <property type="entry name" value="N6_N4_Mtase"/>
    <property type="match status" value="1"/>
</dbReference>
<dbReference type="GO" id="GO:0008170">
    <property type="term" value="F:N-methyltransferase activity"/>
    <property type="evidence" value="ECO:0007669"/>
    <property type="project" value="InterPro"/>
</dbReference>
<sequence>QINLSLELPEGLEQCLIYLETVSEKGRNFIIKEALIKYIEDMEDIQKLSLWEEIKRLVRMYSFVDDVILDPFAGNGTTLKVARELGRNW</sequence>